<name>A0AA96RDV5_9BACL</name>
<protein>
    <submittedName>
        <fullName evidence="4">VWA domain-containing protein</fullName>
    </submittedName>
</protein>
<proteinExistence type="predicted"/>
<dbReference type="PANTHER" id="PTHR37947:SF2">
    <property type="entry name" value="VON WILLEBRAND FACTOR TYPE A"/>
    <property type="match status" value="1"/>
</dbReference>
<feature type="transmembrane region" description="Helical" evidence="2">
    <location>
        <begin position="12"/>
        <end position="28"/>
    </location>
</feature>
<gene>
    <name evidence="4" type="ORF">MJA45_19705</name>
</gene>
<dbReference type="InterPro" id="IPR010768">
    <property type="entry name" value="GATase1-like"/>
</dbReference>
<dbReference type="AlphaFoldDB" id="A0AA96RDV5"/>
<dbReference type="Pfam" id="PF00092">
    <property type="entry name" value="VWA"/>
    <property type="match status" value="1"/>
</dbReference>
<dbReference type="CDD" id="cd00198">
    <property type="entry name" value="vWFA"/>
    <property type="match status" value="1"/>
</dbReference>
<dbReference type="InterPro" id="IPR036465">
    <property type="entry name" value="vWFA_dom_sf"/>
</dbReference>
<keyword evidence="2" id="KW-0472">Membrane</keyword>
<dbReference type="Gene3D" id="3.40.50.410">
    <property type="entry name" value="von Willebrand factor, type A domain"/>
    <property type="match status" value="1"/>
</dbReference>
<dbReference type="RefSeq" id="WP_315603610.1">
    <property type="nucleotide sequence ID" value="NZ_CP130318.1"/>
</dbReference>
<dbReference type="PANTHER" id="PTHR37947">
    <property type="entry name" value="BLL2462 PROTEIN"/>
    <property type="match status" value="1"/>
</dbReference>
<feature type="region of interest" description="Disordered" evidence="1">
    <location>
        <begin position="911"/>
        <end position="974"/>
    </location>
</feature>
<feature type="transmembrane region" description="Helical" evidence="2">
    <location>
        <begin position="40"/>
        <end position="61"/>
    </location>
</feature>
<evidence type="ECO:0000313" key="5">
    <source>
        <dbReference type="Proteomes" id="UP001305702"/>
    </source>
</evidence>
<dbReference type="SUPFAM" id="SSF52317">
    <property type="entry name" value="Class I glutamine amidotransferase-like"/>
    <property type="match status" value="1"/>
</dbReference>
<keyword evidence="2" id="KW-0812">Transmembrane</keyword>
<sequence>MGIQFNEPWYLLLLLPLAAFAVWAWRTYPARGGWRRRMAVPLRSLILLLLILALAGLQTVATMEQKAVYFVLDRSDSMPAGQTAGQWIQASVSAKGEKDLAGVISTGLESLVERQLSGEGTGRIAYDGKVNSQFTHLAGGLQLAGSLFPESVTPRIVLISDGEENAGDLLRQARLLQNKGIPVDVLPMAKEAGRDISIESVKVPEKIYQAEKYSLEISLNSTFAGTGELRVYEDNQELTREQVTVEKGENRFALQSLAREPGFHRYRAEIYFPDDEQAANNSGYAFSRVTGPPKVLIVEGKPGSSSNITAALTSGLIGFTIISPEMLPSELADYTGYDSLILNNVPATRISGPKMERIEQAVRDYGIGLLMVGGEDSYGLGGYFKTPIEKALPVKMELEGKREVPSLGLILVIDRSGSMGGGKLELAKEAALRTVEMLRDKDTVGVVAFDTSPWWVVEPTRLTDREKVMEQISSIQPDGGTEIYTAVDAAYQKLLKVEAQRKHIILLTDGQSATSQSYEALTGNMVQNNMTMSAVAVGDGADGQLLEYLSKLAKGRYYFTNDQSTLPAIFSRETVMMSRTYVVDQPFVPAAGQLADWSGLFGDGVPKVKAYVAATAKESAETILLSPEPDPLLVRWQYGSGRSVAWTSDFSGKWSPDWTSWDRFPEVFSRLVKWTFPQFQASAFEVTSRLEGDQVRLDLKSADPAFQGEIQATVTDEALGTTELAAIPTLPGEYEAQVPVRQPGVYLTRIDVQDPADRSKTLGSSTTGFVIPYSPEYRLSAGDQTAKLKQLADMTGGRLLSSEHPEEVFQGAVQAKKQSRDRTRLLLAAAALLWVADIAARRLNVPWSRLAERARRRFGFSGRPVTVPSAPAKMERLGRRKDQAAAFYRSLGEERPPNQVPGAGLMKRGEDALAEENRKAQAGKGPSRAPVRDRPGGGEGKERPVPPPDQPVQGETAGRSETMSRLLAAKKRRQ</sequence>
<dbReference type="Gene3D" id="3.40.50.880">
    <property type="match status" value="2"/>
</dbReference>
<dbReference type="PROSITE" id="PS50234">
    <property type="entry name" value="VWFA"/>
    <property type="match status" value="1"/>
</dbReference>
<evidence type="ECO:0000313" key="4">
    <source>
        <dbReference type="EMBL" id="WNQ09836.1"/>
    </source>
</evidence>
<organism evidence="4 5">
    <name type="scientific">Paenibacillus aurantius</name>
    <dbReference type="NCBI Taxonomy" id="2918900"/>
    <lineage>
        <taxon>Bacteria</taxon>
        <taxon>Bacillati</taxon>
        <taxon>Bacillota</taxon>
        <taxon>Bacilli</taxon>
        <taxon>Bacillales</taxon>
        <taxon>Paenibacillaceae</taxon>
        <taxon>Paenibacillus</taxon>
    </lineage>
</organism>
<dbReference type="SUPFAM" id="SSF53300">
    <property type="entry name" value="vWA-like"/>
    <property type="match status" value="2"/>
</dbReference>
<feature type="domain" description="VWFA" evidence="3">
    <location>
        <begin position="408"/>
        <end position="573"/>
    </location>
</feature>
<dbReference type="InterPro" id="IPR002035">
    <property type="entry name" value="VWF_A"/>
</dbReference>
<dbReference type="InterPro" id="IPR029062">
    <property type="entry name" value="Class_I_gatase-like"/>
</dbReference>
<feature type="compositionally biased region" description="Basic and acidic residues" evidence="1">
    <location>
        <begin position="930"/>
        <end position="944"/>
    </location>
</feature>
<keyword evidence="5" id="KW-1185">Reference proteome</keyword>
<dbReference type="KEGG" id="paun:MJA45_19705"/>
<dbReference type="Pfam" id="PF07090">
    <property type="entry name" value="GATase1_like"/>
    <property type="match status" value="1"/>
</dbReference>
<accession>A0AA96RDV5</accession>
<reference evidence="4 5" key="1">
    <citation type="submission" date="2022-02" db="EMBL/GenBank/DDBJ databases">
        <title>Paenibacillus sp. MBLB1776 Whole Genome Shotgun Sequencing.</title>
        <authorList>
            <person name="Hwang C.Y."/>
            <person name="Cho E.-S."/>
            <person name="Seo M.-J."/>
        </authorList>
    </citation>
    <scope>NUCLEOTIDE SEQUENCE [LARGE SCALE GENOMIC DNA]</scope>
    <source>
        <strain evidence="4 5">MBLB1776</strain>
    </source>
</reference>
<dbReference type="Proteomes" id="UP001305702">
    <property type="component" value="Chromosome"/>
</dbReference>
<dbReference type="SMART" id="SM00327">
    <property type="entry name" value="VWA"/>
    <property type="match status" value="2"/>
</dbReference>
<dbReference type="EMBL" id="CP130318">
    <property type="protein sequence ID" value="WNQ09836.1"/>
    <property type="molecule type" value="Genomic_DNA"/>
</dbReference>
<evidence type="ECO:0000256" key="2">
    <source>
        <dbReference type="SAM" id="Phobius"/>
    </source>
</evidence>
<evidence type="ECO:0000259" key="3">
    <source>
        <dbReference type="PROSITE" id="PS50234"/>
    </source>
</evidence>
<evidence type="ECO:0000256" key="1">
    <source>
        <dbReference type="SAM" id="MobiDB-lite"/>
    </source>
</evidence>
<keyword evidence="2" id="KW-1133">Transmembrane helix</keyword>